<name>A0A192CZR3_9SPHN</name>
<feature type="transmembrane region" description="Helical" evidence="7">
    <location>
        <begin position="190"/>
        <end position="212"/>
    </location>
</feature>
<evidence type="ECO:0000256" key="5">
    <source>
        <dbReference type="ARBA" id="ARBA00022989"/>
    </source>
</evidence>
<organism evidence="8 9">
    <name type="scientific">Erythrobacter neustonensis</name>
    <dbReference type="NCBI Taxonomy" id="1112"/>
    <lineage>
        <taxon>Bacteria</taxon>
        <taxon>Pseudomonadati</taxon>
        <taxon>Pseudomonadota</taxon>
        <taxon>Alphaproteobacteria</taxon>
        <taxon>Sphingomonadales</taxon>
        <taxon>Erythrobacteraceae</taxon>
        <taxon>Erythrobacter/Porphyrobacter group</taxon>
        <taxon>Erythrobacter</taxon>
    </lineage>
</organism>
<sequence>MDLTVVWAFIIAFAVFAYVVMDGFDLGIGILFPTFRVGQGRNRAMNSIAPVWDGNETWLVLGGGGLFAAFPLAYAVILPATYPLIIAMLLGLVFRGVAFEYRWRDAAHQKFWDNAFFGGSLVAAMSQGMILGALLQGIEVEGRAYAGSWWDWLTPYTLLTGLGTVAGYALLGSTWLIWKLDEGVQRHARYVARRAAIATIVLMGAVSVYNVALNAEYAERWLTAPEIYYVLPVPVITAIIAISMLRAIGSERNSKPFWLAIALFFLGMAGLGVTIFPYVVPPGITIWDAAAPERSQIFMLVGVVITMPLIIAYTVWAYWVFRGKVGEDGYH</sequence>
<keyword evidence="3" id="KW-1003">Cell membrane</keyword>
<feature type="transmembrane region" description="Helical" evidence="7">
    <location>
        <begin position="227"/>
        <end position="245"/>
    </location>
</feature>
<evidence type="ECO:0000256" key="7">
    <source>
        <dbReference type="SAM" id="Phobius"/>
    </source>
</evidence>
<dbReference type="EMBL" id="CP016033">
    <property type="protein sequence ID" value="ANK11743.1"/>
    <property type="molecule type" value="Genomic_DNA"/>
</dbReference>
<accession>A0A192CZR3</accession>
<dbReference type="KEGG" id="pns:A9D12_00880"/>
<feature type="transmembrane region" description="Helical" evidence="7">
    <location>
        <begin position="115"/>
        <end position="138"/>
    </location>
</feature>
<evidence type="ECO:0000256" key="6">
    <source>
        <dbReference type="ARBA" id="ARBA00023136"/>
    </source>
</evidence>
<comment type="subcellular location">
    <subcellularLocation>
        <location evidence="1">Cell membrane</location>
        <topology evidence="1">Multi-pass membrane protein</topology>
    </subcellularLocation>
</comment>
<feature type="transmembrane region" description="Helical" evidence="7">
    <location>
        <begin position="6"/>
        <end position="37"/>
    </location>
</feature>
<dbReference type="STRING" id="1112.A9D12_00880"/>
<dbReference type="PANTHER" id="PTHR43141">
    <property type="entry name" value="CYTOCHROME BD2 SUBUNIT II"/>
    <property type="match status" value="1"/>
</dbReference>
<dbReference type="GO" id="GO:0016682">
    <property type="term" value="F:oxidoreductase activity, acting on diphenols and related substances as donors, oxygen as acceptor"/>
    <property type="evidence" value="ECO:0007669"/>
    <property type="project" value="TreeGrafter"/>
</dbReference>
<dbReference type="NCBIfam" id="TIGR00203">
    <property type="entry name" value="cydB"/>
    <property type="match status" value="1"/>
</dbReference>
<dbReference type="OrthoDB" id="9776710at2"/>
<evidence type="ECO:0000256" key="4">
    <source>
        <dbReference type="ARBA" id="ARBA00022692"/>
    </source>
</evidence>
<keyword evidence="5 7" id="KW-1133">Transmembrane helix</keyword>
<dbReference type="GO" id="GO:0009055">
    <property type="term" value="F:electron transfer activity"/>
    <property type="evidence" value="ECO:0007669"/>
    <property type="project" value="TreeGrafter"/>
</dbReference>
<feature type="transmembrane region" description="Helical" evidence="7">
    <location>
        <begin position="257"/>
        <end position="277"/>
    </location>
</feature>
<comment type="similarity">
    <text evidence="2">Belongs to the cytochrome ubiquinol oxidase subunit 2 family.</text>
</comment>
<protein>
    <submittedName>
        <fullName evidence="8">Cytochrome d ubiquinol oxidase subunit II</fullName>
    </submittedName>
</protein>
<gene>
    <name evidence="8" type="ORF">A9D12_00880</name>
</gene>
<dbReference type="GO" id="GO:0005886">
    <property type="term" value="C:plasma membrane"/>
    <property type="evidence" value="ECO:0007669"/>
    <property type="project" value="UniProtKB-SubCell"/>
</dbReference>
<dbReference type="GO" id="GO:0019646">
    <property type="term" value="P:aerobic electron transport chain"/>
    <property type="evidence" value="ECO:0007669"/>
    <property type="project" value="TreeGrafter"/>
</dbReference>
<feature type="transmembrane region" description="Helical" evidence="7">
    <location>
        <begin position="158"/>
        <end position="178"/>
    </location>
</feature>
<dbReference type="InterPro" id="IPR003317">
    <property type="entry name" value="Cyt-d_oxidase_su2"/>
</dbReference>
<evidence type="ECO:0000256" key="1">
    <source>
        <dbReference type="ARBA" id="ARBA00004651"/>
    </source>
</evidence>
<dbReference type="RefSeq" id="WP_068348801.1">
    <property type="nucleotide sequence ID" value="NZ_CP016033.1"/>
</dbReference>
<reference evidence="8 9" key="1">
    <citation type="submission" date="2016-05" db="EMBL/GenBank/DDBJ databases">
        <title>Compelete Genome Sequence of Bacteriochlorophyll-Synthesizing Bacterium Porphyrobacter neustonensis DSM 9434.</title>
        <authorList>
            <person name="Shi X.-L."/>
            <person name="Wu Y.-H."/>
            <person name="Cheng H."/>
            <person name="Xu L."/>
            <person name="Zhang X.-Q."/>
            <person name="Wang C.-S."/>
            <person name="Xu X.-W."/>
        </authorList>
    </citation>
    <scope>NUCLEOTIDE SEQUENCE [LARGE SCALE GENOMIC DNA]</scope>
    <source>
        <strain evidence="8 9">DSM 9434</strain>
    </source>
</reference>
<keyword evidence="4 7" id="KW-0812">Transmembrane</keyword>
<dbReference type="Pfam" id="PF02322">
    <property type="entry name" value="Cyt_bd_oxida_II"/>
    <property type="match status" value="1"/>
</dbReference>
<proteinExistence type="inferred from homology"/>
<dbReference type="GO" id="GO:0070069">
    <property type="term" value="C:cytochrome complex"/>
    <property type="evidence" value="ECO:0007669"/>
    <property type="project" value="TreeGrafter"/>
</dbReference>
<dbReference type="AlphaFoldDB" id="A0A192CZR3"/>
<keyword evidence="9" id="KW-1185">Reference proteome</keyword>
<evidence type="ECO:0000256" key="3">
    <source>
        <dbReference type="ARBA" id="ARBA00022475"/>
    </source>
</evidence>
<dbReference type="Proteomes" id="UP000078263">
    <property type="component" value="Chromosome"/>
</dbReference>
<evidence type="ECO:0000256" key="2">
    <source>
        <dbReference type="ARBA" id="ARBA00007543"/>
    </source>
</evidence>
<evidence type="ECO:0000313" key="8">
    <source>
        <dbReference type="EMBL" id="ANK11743.1"/>
    </source>
</evidence>
<dbReference type="PANTHER" id="PTHR43141:SF4">
    <property type="entry name" value="CYTOCHROME BD2 SUBUNIT II"/>
    <property type="match status" value="1"/>
</dbReference>
<keyword evidence="6 7" id="KW-0472">Membrane</keyword>
<feature type="transmembrane region" description="Helical" evidence="7">
    <location>
        <begin position="297"/>
        <end position="321"/>
    </location>
</feature>
<evidence type="ECO:0000313" key="9">
    <source>
        <dbReference type="Proteomes" id="UP000078263"/>
    </source>
</evidence>